<dbReference type="Proteomes" id="UP000183180">
    <property type="component" value="Unassembled WGS sequence"/>
</dbReference>
<gene>
    <name evidence="2" type="ORF">SAMN04488548_1343362</name>
</gene>
<sequence>MDVLNAQSPPGASWSSINLAEAVPGVMTPLTASVWVPASEMGLRSPFHAMGVLTGSDAGIPDDPLERITGAFFGRMAVRVDFLCRMGDLIPGQSGDALARDFFGFVPEDFVSSPSMRRLPAIAVSYPRMLATIVRRMRRDRSDIDAWWRQSIATIGTLGQDQVRSLLTEAVERFTHALELQAIVSAGAIQPVQEQITTLAERAGVDITDLLRGHGSHEESVVLADMWNVSRGEISLAEFLLRHGYHCAGEGETASTSWREDPAPVERLIASFAGMPDSESPQERAAALERAGAAAERTLFAGSGVGRMRTRLTLRLARLFIPLRGVGKVSYLQSLDVIRACARRLGADAVTDGVLDTPDDAFYLTAEELARALPDGVRSIVADRRARRLEYQSLKLPAAWVGNPEPERTPEPDAESGPAGTILSGVGASPGTVEGRAVVVTEPADAEVSDGDILIAHTTDPSWVSLMFLSEALVVDIGGMMSHAAVVAREMGVPCVMNTRTGTTTLTTGDRIRVDGASGTVEILVKAAEPRAEPVAAES</sequence>
<dbReference type="InterPro" id="IPR036637">
    <property type="entry name" value="Phosphohistidine_dom_sf"/>
</dbReference>
<feature type="domain" description="PEP-utilising enzyme mobile" evidence="1">
    <location>
        <begin position="449"/>
        <end position="519"/>
    </location>
</feature>
<dbReference type="Gene3D" id="3.50.30.10">
    <property type="entry name" value="Phosphohistidine domain"/>
    <property type="match status" value="1"/>
</dbReference>
<protein>
    <submittedName>
        <fullName evidence="2">Pyruvate, water dikinase</fullName>
    </submittedName>
</protein>
<dbReference type="EMBL" id="FNLM01000034">
    <property type="protein sequence ID" value="SDU69180.1"/>
    <property type="molecule type" value="Genomic_DNA"/>
</dbReference>
<dbReference type="PANTHER" id="PTHR43615">
    <property type="entry name" value="PHOSPHOENOLPYRUVATE SYNTHASE-RELATED"/>
    <property type="match status" value="1"/>
</dbReference>
<dbReference type="SUPFAM" id="SSF52009">
    <property type="entry name" value="Phosphohistidine domain"/>
    <property type="match status" value="1"/>
</dbReference>
<evidence type="ECO:0000259" key="1">
    <source>
        <dbReference type="Pfam" id="PF00391"/>
    </source>
</evidence>
<dbReference type="STRING" id="158898.SAMN04488548_1343362"/>
<dbReference type="GO" id="GO:0016301">
    <property type="term" value="F:kinase activity"/>
    <property type="evidence" value="ECO:0007669"/>
    <property type="project" value="UniProtKB-KW"/>
</dbReference>
<proteinExistence type="predicted"/>
<keyword evidence="2" id="KW-0808">Transferase</keyword>
<dbReference type="InterPro" id="IPR008279">
    <property type="entry name" value="PEP-util_enz_mobile_dom"/>
</dbReference>
<name>A0A1H2KKF0_9ACTN</name>
<accession>A0A1H2KKF0</accession>
<keyword evidence="2" id="KW-0418">Kinase</keyword>
<keyword evidence="2" id="KW-0670">Pyruvate</keyword>
<evidence type="ECO:0000313" key="3">
    <source>
        <dbReference type="Proteomes" id="UP000183180"/>
    </source>
</evidence>
<dbReference type="Pfam" id="PF00391">
    <property type="entry name" value="PEP-utilizers"/>
    <property type="match status" value="1"/>
</dbReference>
<dbReference type="InterPro" id="IPR051549">
    <property type="entry name" value="PEP_Utilizing_Enz"/>
</dbReference>
<reference evidence="2 3" key="1">
    <citation type="submission" date="2016-10" db="EMBL/GenBank/DDBJ databases">
        <authorList>
            <person name="de Groot N.N."/>
        </authorList>
    </citation>
    <scope>NUCLEOTIDE SEQUENCE [LARGE SCALE GENOMIC DNA]</scope>
    <source>
        <strain evidence="2 3">DSM 44215</strain>
    </source>
</reference>
<evidence type="ECO:0000313" key="2">
    <source>
        <dbReference type="EMBL" id="SDU69180.1"/>
    </source>
</evidence>
<dbReference type="PANTHER" id="PTHR43615:SF1">
    <property type="entry name" value="PPDK_N DOMAIN-CONTAINING PROTEIN"/>
    <property type="match status" value="1"/>
</dbReference>
<organism evidence="2 3">
    <name type="scientific">Gordonia westfalica</name>
    <dbReference type="NCBI Taxonomy" id="158898"/>
    <lineage>
        <taxon>Bacteria</taxon>
        <taxon>Bacillati</taxon>
        <taxon>Actinomycetota</taxon>
        <taxon>Actinomycetes</taxon>
        <taxon>Mycobacteriales</taxon>
        <taxon>Gordoniaceae</taxon>
        <taxon>Gordonia</taxon>
    </lineage>
</organism>
<dbReference type="AlphaFoldDB" id="A0A1H2KKF0"/>